<feature type="transmembrane region" description="Helical" evidence="1">
    <location>
        <begin position="92"/>
        <end position="111"/>
    </location>
</feature>
<keyword evidence="3" id="KW-1185">Reference proteome</keyword>
<keyword evidence="1" id="KW-1133">Transmembrane helix</keyword>
<dbReference type="Proteomes" id="UP001597055">
    <property type="component" value="Unassembled WGS sequence"/>
</dbReference>
<dbReference type="EMBL" id="JBHTII010000001">
    <property type="protein sequence ID" value="MFD0789300.1"/>
    <property type="molecule type" value="Genomic_DNA"/>
</dbReference>
<dbReference type="Pfam" id="PF22564">
    <property type="entry name" value="HAAS"/>
    <property type="match status" value="1"/>
</dbReference>
<evidence type="ECO:0000256" key="1">
    <source>
        <dbReference type="SAM" id="Phobius"/>
    </source>
</evidence>
<name>A0ABW3AEK6_9MICO</name>
<feature type="transmembrane region" description="Helical" evidence="1">
    <location>
        <begin position="123"/>
        <end position="145"/>
    </location>
</feature>
<feature type="transmembrane region" description="Helical" evidence="1">
    <location>
        <begin position="217"/>
        <end position="237"/>
    </location>
</feature>
<dbReference type="InterPro" id="IPR047928">
    <property type="entry name" value="Perm_prefix_1"/>
</dbReference>
<comment type="caution">
    <text evidence="2">The sequence shown here is derived from an EMBL/GenBank/DDBJ whole genome shotgun (WGS) entry which is preliminary data.</text>
</comment>
<gene>
    <name evidence="2" type="ORF">ACFQ0P_02735</name>
</gene>
<organism evidence="2 3">
    <name type="scientific">Microbacterium insulae</name>
    <dbReference type="NCBI Taxonomy" id="483014"/>
    <lineage>
        <taxon>Bacteria</taxon>
        <taxon>Bacillati</taxon>
        <taxon>Actinomycetota</taxon>
        <taxon>Actinomycetes</taxon>
        <taxon>Micrococcales</taxon>
        <taxon>Microbacteriaceae</taxon>
        <taxon>Microbacterium</taxon>
    </lineage>
</organism>
<proteinExistence type="predicted"/>
<feature type="transmembrane region" description="Helical" evidence="1">
    <location>
        <begin position="175"/>
        <end position="197"/>
    </location>
</feature>
<accession>A0ABW3AEK6</accession>
<dbReference type="NCBIfam" id="NF038403">
    <property type="entry name" value="perm_prefix_1"/>
    <property type="match status" value="1"/>
</dbReference>
<feature type="transmembrane region" description="Helical" evidence="1">
    <location>
        <begin position="286"/>
        <end position="308"/>
    </location>
</feature>
<evidence type="ECO:0000313" key="2">
    <source>
        <dbReference type="EMBL" id="MFD0789300.1"/>
    </source>
</evidence>
<reference evidence="3" key="1">
    <citation type="journal article" date="2019" name="Int. J. Syst. Evol. Microbiol.">
        <title>The Global Catalogue of Microorganisms (GCM) 10K type strain sequencing project: providing services to taxonomists for standard genome sequencing and annotation.</title>
        <authorList>
            <consortium name="The Broad Institute Genomics Platform"/>
            <consortium name="The Broad Institute Genome Sequencing Center for Infectious Disease"/>
            <person name="Wu L."/>
            <person name="Ma J."/>
        </authorList>
    </citation>
    <scope>NUCLEOTIDE SEQUENCE [LARGE SCALE GENOMIC DNA]</scope>
    <source>
        <strain evidence="3">CCUG 54523</strain>
    </source>
</reference>
<keyword evidence="1" id="KW-0812">Transmembrane</keyword>
<feature type="transmembrane region" description="Helical" evidence="1">
    <location>
        <begin position="244"/>
        <end position="266"/>
    </location>
</feature>
<sequence>MTAATTLTDRYVDAAMRTVPESQRADLATELRASIEDQIEARAAAGEAPDAAERAVLEELGDPDKLAAGYTDRPLWVVGPRYYLQWWRLLKLLLWIVIPCAVFGVSLGMVLDGATFGEIMGTIWPLALTVAVHLAFWTTLVFFVVERSESRGKPIELGAWSVDQLPEPRPRGAGLVELVCSLVFLVLAAGAILWDLFIGFVPTEPGLSFLDPGLWPGWIFALFVLMALEAGLAVTVYALGRYTVWLAIVNGVLNAAIAFPAIWLLMQGELINQEFFPTIIGPEGAEVGAIVSTVAGFMIAGIAIWDTIDGALKAVRARRG</sequence>
<evidence type="ECO:0000313" key="3">
    <source>
        <dbReference type="Proteomes" id="UP001597055"/>
    </source>
</evidence>
<keyword evidence="1" id="KW-0472">Membrane</keyword>
<dbReference type="RefSeq" id="WP_204980185.1">
    <property type="nucleotide sequence ID" value="NZ_JBHTII010000001.1"/>
</dbReference>
<protein>
    <submittedName>
        <fullName evidence="2">Permease prefix domain 1-containing protein</fullName>
    </submittedName>
</protein>